<evidence type="ECO:0000256" key="2">
    <source>
        <dbReference type="SAM" id="Phobius"/>
    </source>
</evidence>
<evidence type="ECO:0000313" key="4">
    <source>
        <dbReference type="EMBL" id="AUH35047.1"/>
    </source>
</evidence>
<feature type="chain" id="PRO_5014668928" description="Protein BatD" evidence="3">
    <location>
        <begin position="21"/>
        <end position="418"/>
    </location>
</feature>
<gene>
    <name evidence="4" type="ORF">CUV01_18185</name>
</gene>
<evidence type="ECO:0000256" key="1">
    <source>
        <dbReference type="SAM" id="MobiDB-lite"/>
    </source>
</evidence>
<dbReference type="PANTHER" id="PTHR40940">
    <property type="entry name" value="PROTEIN BATD-RELATED"/>
    <property type="match status" value="1"/>
</dbReference>
<proteinExistence type="predicted"/>
<evidence type="ECO:0000313" key="5">
    <source>
        <dbReference type="Proteomes" id="UP000233742"/>
    </source>
</evidence>
<accession>A0A2K9ENK1</accession>
<feature type="region of interest" description="Disordered" evidence="1">
    <location>
        <begin position="389"/>
        <end position="418"/>
    </location>
</feature>
<dbReference type="RefSeq" id="WP_101461707.1">
    <property type="nucleotide sequence ID" value="NZ_CP025408.1"/>
</dbReference>
<dbReference type="PANTHER" id="PTHR40940:SF1">
    <property type="entry name" value="PROTEIN BATD"/>
    <property type="match status" value="1"/>
</dbReference>
<dbReference type="InterPro" id="IPR025738">
    <property type="entry name" value="BatD"/>
</dbReference>
<evidence type="ECO:0008006" key="6">
    <source>
        <dbReference type="Google" id="ProtNLM"/>
    </source>
</evidence>
<dbReference type="EMBL" id="CP025408">
    <property type="protein sequence ID" value="AUH35047.1"/>
    <property type="molecule type" value="Genomic_DNA"/>
</dbReference>
<keyword evidence="2" id="KW-0812">Transmembrane</keyword>
<keyword evidence="2" id="KW-0472">Membrane</keyword>
<dbReference type="Proteomes" id="UP000233742">
    <property type="component" value="Chromosome"/>
</dbReference>
<dbReference type="OrthoDB" id="7688940at2"/>
<dbReference type="AlphaFoldDB" id="A0A2K9ENK1"/>
<feature type="signal peptide" evidence="3">
    <location>
        <begin position="1"/>
        <end position="20"/>
    </location>
</feature>
<organism evidence="4 5">
    <name type="scientific">Paracoccus tegillarcae</name>
    <dbReference type="NCBI Taxonomy" id="1529068"/>
    <lineage>
        <taxon>Bacteria</taxon>
        <taxon>Pseudomonadati</taxon>
        <taxon>Pseudomonadota</taxon>
        <taxon>Alphaproteobacteria</taxon>
        <taxon>Rhodobacterales</taxon>
        <taxon>Paracoccaceae</taxon>
        <taxon>Paracoccus</taxon>
    </lineage>
</organism>
<feature type="transmembrane region" description="Helical" evidence="2">
    <location>
        <begin position="279"/>
        <end position="299"/>
    </location>
</feature>
<dbReference type="KEGG" id="paro:CUV01_18185"/>
<sequence length="418" mass="46193">MVIRCAVLILSFLLALPAAAQEMRLQILHDHASHVVGEMIPLTIRAEYDATVNLSELTFPDAPGYDWIQLTRDDWYKERISGREWQIFQRKIAVFPREAGPLTVGPVTHMLQITGSDNRWHEVQVEAPEITIDVQPFPGGFAPLSARRLTLTDELSADPGKLIDGEVLIRRVTLQALGALPHQLPPRPDLREPWLISFTEPEQRSVEPTPDGPVSTVVWEWSLQPHTGEPSVLKAFAFPWMDTDTRQIEIAAMKPIPFGFASFASNIADASRPQTRNRLIGAGLLGLGLIGGLAAALLGRGLQPPDAVMRQVRRWRFSPHVAAMRRAAREGRLPELRRAAVAHLRLRGHQGRGAAVLTPLDRQLYTADPPGGFDAKAFVRQVIAQGRLRPDQSADGSATRWSISNTSPNRAASNITTD</sequence>
<feature type="compositionally biased region" description="Polar residues" evidence="1">
    <location>
        <begin position="394"/>
        <end position="418"/>
    </location>
</feature>
<keyword evidence="2" id="KW-1133">Transmembrane helix</keyword>
<evidence type="ECO:0000256" key="3">
    <source>
        <dbReference type="SAM" id="SignalP"/>
    </source>
</evidence>
<reference evidence="4 5" key="1">
    <citation type="submission" date="2017-12" db="EMBL/GenBank/DDBJ databases">
        <authorList>
            <person name="Hurst M.R.H."/>
        </authorList>
    </citation>
    <scope>NUCLEOTIDE SEQUENCE [LARGE SCALE GENOMIC DNA]</scope>
    <source>
        <strain evidence="4 5">BM15</strain>
    </source>
</reference>
<protein>
    <recommendedName>
        <fullName evidence="6">Protein BatD</fullName>
    </recommendedName>
</protein>
<keyword evidence="3" id="KW-0732">Signal</keyword>
<keyword evidence="5" id="KW-1185">Reference proteome</keyword>
<name>A0A2K9ENK1_9RHOB</name>